<dbReference type="Proteomes" id="UP000029387">
    <property type="component" value="Unassembled WGS sequence"/>
</dbReference>
<accession>A0A087RUT9</accession>
<comment type="caution">
    <text evidence="5">The sequence shown here is derived from an EMBL/GenBank/DDBJ whole genome shotgun (WGS) entry which is preliminary data.</text>
</comment>
<organism evidence="5 6">
    <name type="scientific">Marine Group I thaumarchaeote SCGC AAA799-P11</name>
    <dbReference type="NCBI Taxonomy" id="1502295"/>
    <lineage>
        <taxon>Archaea</taxon>
        <taxon>Nitrososphaerota</taxon>
        <taxon>Marine Group I</taxon>
    </lineage>
</organism>
<dbReference type="InterPro" id="IPR050492">
    <property type="entry name" value="Bact_metal-bind_prot9"/>
</dbReference>
<evidence type="ECO:0000256" key="1">
    <source>
        <dbReference type="ARBA" id="ARBA00011028"/>
    </source>
</evidence>
<dbReference type="GO" id="GO:0007155">
    <property type="term" value="P:cell adhesion"/>
    <property type="evidence" value="ECO:0007669"/>
    <property type="project" value="InterPro"/>
</dbReference>
<dbReference type="InterPro" id="IPR006128">
    <property type="entry name" value="Lipoprotein_PsaA-like"/>
</dbReference>
<protein>
    <submittedName>
        <fullName evidence="5">Zinc-binding protein AdcA</fullName>
    </submittedName>
</protein>
<feature type="transmembrane region" description="Helical" evidence="4">
    <location>
        <begin position="7"/>
        <end position="25"/>
    </location>
</feature>
<dbReference type="PRINTS" id="PR00690">
    <property type="entry name" value="ADHESNFAMILY"/>
</dbReference>
<dbReference type="PATRIC" id="fig|1502295.3.peg.1296"/>
<keyword evidence="4" id="KW-0812">Transmembrane</keyword>
<evidence type="ECO:0000313" key="5">
    <source>
        <dbReference type="EMBL" id="KFM17243.1"/>
    </source>
</evidence>
<dbReference type="Pfam" id="PF01297">
    <property type="entry name" value="ZnuA"/>
    <property type="match status" value="1"/>
</dbReference>
<evidence type="ECO:0000256" key="3">
    <source>
        <dbReference type="ARBA" id="ARBA00022729"/>
    </source>
</evidence>
<evidence type="ECO:0000256" key="4">
    <source>
        <dbReference type="SAM" id="Phobius"/>
    </source>
</evidence>
<dbReference type="GO" id="GO:0046872">
    <property type="term" value="F:metal ion binding"/>
    <property type="evidence" value="ECO:0007669"/>
    <property type="project" value="InterPro"/>
</dbReference>
<evidence type="ECO:0000256" key="2">
    <source>
        <dbReference type="ARBA" id="ARBA00022448"/>
    </source>
</evidence>
<dbReference type="EMBL" id="JOSZ01000035">
    <property type="protein sequence ID" value="KFM17243.1"/>
    <property type="molecule type" value="Genomic_DNA"/>
</dbReference>
<dbReference type="Gene3D" id="3.40.50.1980">
    <property type="entry name" value="Nitrogenase molybdenum iron protein domain"/>
    <property type="match status" value="2"/>
</dbReference>
<dbReference type="GO" id="GO:0030001">
    <property type="term" value="P:metal ion transport"/>
    <property type="evidence" value="ECO:0007669"/>
    <property type="project" value="InterPro"/>
</dbReference>
<keyword evidence="6" id="KW-1185">Reference proteome</keyword>
<dbReference type="InterPro" id="IPR006127">
    <property type="entry name" value="ZnuA-like"/>
</dbReference>
<proteinExistence type="inferred from homology"/>
<keyword evidence="4" id="KW-0472">Membrane</keyword>
<keyword evidence="4" id="KW-1133">Transmembrane helix</keyword>
<evidence type="ECO:0000313" key="6">
    <source>
        <dbReference type="Proteomes" id="UP000029387"/>
    </source>
</evidence>
<sequence length="314" mass="34969">MNTQSKTAIIAIVIVIPLTIFAVYGTDPSKNLETVNDSKLKVISSFYPLHEFSQNIGQDKIDAALLTPIGVEPHDWEPTIRDVQQMESSDLIIINGIGFETWVESLEENNFSGTIVDTSNGILIKTIDESDEEHEEESEEDSHDEHALGDPHIWLNPVLAKIQVQNIANAFSNSDPENRDFYQTNAAAYIKQLDSLDSKIRTDLSTCTNDFIAFHDAFSYFADEYGLTQHTILSLSDPHGDVSARTLEKVISEARDLNIKVIFSEEAVNHKTSEIIANEIGGKVLILSPLEVVEDGTYISKMNDNLENLKEALC</sequence>
<dbReference type="SUPFAM" id="SSF53807">
    <property type="entry name" value="Helical backbone' metal receptor"/>
    <property type="match status" value="1"/>
</dbReference>
<keyword evidence="3" id="KW-0732">Signal</keyword>
<gene>
    <name evidence="5" type="primary">adcA</name>
    <name evidence="5" type="ORF">AAA799P11_01361</name>
</gene>
<dbReference type="AlphaFoldDB" id="A0A087RUT9"/>
<keyword evidence="2" id="KW-0813">Transport</keyword>
<reference evidence="5 6" key="1">
    <citation type="submission" date="2014-06" db="EMBL/GenBank/DDBJ databases">
        <authorList>
            <person name="Ngugi D.K."/>
            <person name="Blom J."/>
            <person name="Alam I."/>
            <person name="Rashid M."/>
            <person name="Baalawi W."/>
            <person name="Zhang G."/>
            <person name="Hikmawan T."/>
            <person name="Guan Y."/>
            <person name="Antunes A."/>
            <person name="Siam R."/>
            <person name="El-Dorry H."/>
            <person name="Bajic V."/>
            <person name="Stingl U."/>
        </authorList>
    </citation>
    <scope>NUCLEOTIDE SEQUENCE [LARGE SCALE GENOMIC DNA]</scope>
    <source>
        <strain evidence="5">SCGC AAA799-P11</strain>
    </source>
</reference>
<dbReference type="PRINTS" id="PR00691">
    <property type="entry name" value="ADHESINB"/>
</dbReference>
<dbReference type="PANTHER" id="PTHR42953">
    <property type="entry name" value="HIGH-AFFINITY ZINC UPTAKE SYSTEM PROTEIN ZNUA-RELATED"/>
    <property type="match status" value="1"/>
</dbReference>
<name>A0A087RUT9_9ARCH</name>
<comment type="similarity">
    <text evidence="1">Belongs to the bacterial solute-binding protein 9 family.</text>
</comment>
<dbReference type="PANTHER" id="PTHR42953:SF3">
    <property type="entry name" value="HIGH-AFFINITY ZINC UPTAKE SYSTEM PROTEIN ZNUA"/>
    <property type="match status" value="1"/>
</dbReference>
<dbReference type="InterPro" id="IPR006129">
    <property type="entry name" value="AdhesinB"/>
</dbReference>